<sequence>MASRQPSGSAKTPQPPKVRLRPAKLASRQPPNHDDAFEQLRNAITEIYHQRQSLLRFEECYRNAYTIVRANLAPKLHEHVLVTMGENLKELYQIHIQPFYSPICQQAVKSSPITILSSGPSSPSIMCDDVKPGAKITPEPIDVDLMSEQDECEVIEHALADEPITSEEAELGARFLKALTTVWDRHLLSLPKIASILCYMDNYFIEHPQEKCRPLMQDGPSQFYKKILLADGEWVKDRLIKSVLGQFEHERRGELGNRGIVKGVVSMLLLIEEGAYETLLEKPFLSDTAKFYDAEFSRLMETSSSQEVLAKIDQRLTEETERCTNCLSQTTLPKALHVIHENLLRFSIPLIENTESGIKHMLDSNDIPVILLMFRLFKGAESEATMALMRLKFKEYYYARGQAIVPCAAVSKGNRAGPALSWVKSVLELKKSWDRVYAEGLNSDRAFQAAVTEGFASFINKFPNSAEFISLFLDDHMRAVTAGKIENSDQAQSDVISLFRFLQDKDMFEAFYRTHLAKRILMGSRTELLAEDAERAMLHKLRLECGFQFTTKLEGMFKDLATASDIAQAFKQEGTFSNGSFDLNVTVLTSSVWPIRTPAPCILPPDALKAVNAYTEFYTTRHSGRKLMWINNIGTCDIRAHFGSKRFELITNTYQMIILMLFNTNDALSYNELKAQTGLQDYELRRHLFSLSGARYTLLLKSSPGKEVLPDDIFRWNSEFRAPAIKIKLPTPLTRLDADIVNQGAKEDEETMTRGEVEASRGHLVEAAIVRVMKTRRRLAHARLVAEVTSHLQIRFQPDPALIKKKIEALIDREFLERIDGDMNMYHYLA</sequence>
<proteinExistence type="predicted"/>
<evidence type="ECO:0000313" key="1">
    <source>
        <dbReference type="EMBL" id="KAJ9073761.1"/>
    </source>
</evidence>
<evidence type="ECO:0000313" key="2">
    <source>
        <dbReference type="Proteomes" id="UP001165960"/>
    </source>
</evidence>
<protein>
    <submittedName>
        <fullName evidence="1">Uncharacterized protein</fullName>
    </submittedName>
</protein>
<accession>A0ACC2TH23</accession>
<dbReference type="EMBL" id="QTSX02002887">
    <property type="protein sequence ID" value="KAJ9073761.1"/>
    <property type="molecule type" value="Genomic_DNA"/>
</dbReference>
<organism evidence="1 2">
    <name type="scientific">Entomophthora muscae</name>
    <dbReference type="NCBI Taxonomy" id="34485"/>
    <lineage>
        <taxon>Eukaryota</taxon>
        <taxon>Fungi</taxon>
        <taxon>Fungi incertae sedis</taxon>
        <taxon>Zoopagomycota</taxon>
        <taxon>Entomophthoromycotina</taxon>
        <taxon>Entomophthoromycetes</taxon>
        <taxon>Entomophthorales</taxon>
        <taxon>Entomophthoraceae</taxon>
        <taxon>Entomophthora</taxon>
    </lineage>
</organism>
<gene>
    <name evidence="1" type="ORF">DSO57_1012977</name>
</gene>
<name>A0ACC2TH23_9FUNG</name>
<reference evidence="1" key="1">
    <citation type="submission" date="2022-04" db="EMBL/GenBank/DDBJ databases">
        <title>Genome of the entomopathogenic fungus Entomophthora muscae.</title>
        <authorList>
            <person name="Elya C."/>
            <person name="Lovett B.R."/>
            <person name="Lee E."/>
            <person name="Macias A.M."/>
            <person name="Hajek A.E."/>
            <person name="De Bivort B.L."/>
            <person name="Kasson M.T."/>
            <person name="De Fine Licht H.H."/>
            <person name="Stajich J.E."/>
        </authorList>
    </citation>
    <scope>NUCLEOTIDE SEQUENCE</scope>
    <source>
        <strain evidence="1">Berkeley</strain>
    </source>
</reference>
<keyword evidence="2" id="KW-1185">Reference proteome</keyword>
<dbReference type="Proteomes" id="UP001165960">
    <property type="component" value="Unassembled WGS sequence"/>
</dbReference>
<comment type="caution">
    <text evidence="1">The sequence shown here is derived from an EMBL/GenBank/DDBJ whole genome shotgun (WGS) entry which is preliminary data.</text>
</comment>